<evidence type="ECO:0000313" key="1">
    <source>
        <dbReference type="EMBL" id="MEB3345367.1"/>
    </source>
</evidence>
<dbReference type="EMBL" id="JAYKLX010000003">
    <property type="protein sequence ID" value="MEB3345367.1"/>
    <property type="molecule type" value="Genomic_DNA"/>
</dbReference>
<organism evidence="1 2">
    <name type="scientific">Aquimarina gracilis</name>
    <dbReference type="NCBI Taxonomy" id="874422"/>
    <lineage>
        <taxon>Bacteria</taxon>
        <taxon>Pseudomonadati</taxon>
        <taxon>Bacteroidota</taxon>
        <taxon>Flavobacteriia</taxon>
        <taxon>Flavobacteriales</taxon>
        <taxon>Flavobacteriaceae</taxon>
        <taxon>Aquimarina</taxon>
    </lineage>
</organism>
<protein>
    <submittedName>
        <fullName evidence="1">Uncharacterized protein</fullName>
    </submittedName>
</protein>
<comment type="caution">
    <text evidence="1">The sequence shown here is derived from an EMBL/GenBank/DDBJ whole genome shotgun (WGS) entry which is preliminary data.</text>
</comment>
<proteinExistence type="predicted"/>
<keyword evidence="2" id="KW-1185">Reference proteome</keyword>
<gene>
    <name evidence="1" type="ORF">U6A24_07855</name>
</gene>
<accession>A0ABU5ZV73</accession>
<dbReference type="InterPro" id="IPR016032">
    <property type="entry name" value="Sig_transdc_resp-reg_C-effctor"/>
</dbReference>
<dbReference type="Proteomes" id="UP001327027">
    <property type="component" value="Unassembled WGS sequence"/>
</dbReference>
<sequence length="126" mass="14615">MTGNLITLSNTEKYFLRLSVLNFDDQYIADFLSLRKEDLSYVRGTLKKKFKTKDWVALIRQAFKLGILKKQDYVDSTVEKIALGYASKIIKDFKNISYGYKFSQDTLLDFDNTVTSTLKQMIITSK</sequence>
<reference evidence="1 2" key="1">
    <citation type="journal article" date="2013" name="Int. J. Syst. Evol. Microbiol.">
        <title>Aquimarina gracilis sp. nov., isolated from the gut microflora of a mussel, Mytilus coruscus, and emended description of Aquimarina spongiae.</title>
        <authorList>
            <person name="Park S.C."/>
            <person name="Choe H.N."/>
            <person name="Baik K.S."/>
            <person name="Seong C.N."/>
        </authorList>
    </citation>
    <scope>NUCLEOTIDE SEQUENCE [LARGE SCALE GENOMIC DNA]</scope>
    <source>
        <strain evidence="1 2">PSC32</strain>
    </source>
</reference>
<dbReference type="SUPFAM" id="SSF46894">
    <property type="entry name" value="C-terminal effector domain of the bipartite response regulators"/>
    <property type="match status" value="1"/>
</dbReference>
<evidence type="ECO:0000313" key="2">
    <source>
        <dbReference type="Proteomes" id="UP001327027"/>
    </source>
</evidence>
<name>A0ABU5ZV73_9FLAO</name>
<dbReference type="RefSeq" id="WP_324179393.1">
    <property type="nucleotide sequence ID" value="NZ_BAABAW010000008.1"/>
</dbReference>